<dbReference type="EMBL" id="JBHUEY010000001">
    <property type="protein sequence ID" value="MFD1782953.1"/>
    <property type="molecule type" value="Genomic_DNA"/>
</dbReference>
<protein>
    <submittedName>
        <fullName evidence="1">Chloramphenicol phosphotransferase CPT family protein</fullName>
    </submittedName>
</protein>
<name>A0ABW4MZE7_9CAUL</name>
<dbReference type="PIRSF" id="PIRSF007531">
    <property type="entry name" value="CPT"/>
    <property type="match status" value="1"/>
</dbReference>
<gene>
    <name evidence="1" type="ORF">ACFSC0_06070</name>
</gene>
<dbReference type="Pfam" id="PF07931">
    <property type="entry name" value="CPT"/>
    <property type="match status" value="1"/>
</dbReference>
<reference evidence="2" key="1">
    <citation type="journal article" date="2019" name="Int. J. Syst. Evol. Microbiol.">
        <title>The Global Catalogue of Microorganisms (GCM) 10K type strain sequencing project: providing services to taxonomists for standard genome sequencing and annotation.</title>
        <authorList>
            <consortium name="The Broad Institute Genomics Platform"/>
            <consortium name="The Broad Institute Genome Sequencing Center for Infectious Disease"/>
            <person name="Wu L."/>
            <person name="Ma J."/>
        </authorList>
    </citation>
    <scope>NUCLEOTIDE SEQUENCE [LARGE SCALE GENOMIC DNA]</scope>
    <source>
        <strain evidence="2">DFY28</strain>
    </source>
</reference>
<dbReference type="Proteomes" id="UP001597237">
    <property type="component" value="Unassembled WGS sequence"/>
</dbReference>
<dbReference type="SUPFAM" id="SSF52540">
    <property type="entry name" value="P-loop containing nucleoside triphosphate hydrolases"/>
    <property type="match status" value="1"/>
</dbReference>
<comment type="caution">
    <text evidence="1">The sequence shown here is derived from an EMBL/GenBank/DDBJ whole genome shotgun (WGS) entry which is preliminary data.</text>
</comment>
<sequence>MRLLSLGRIVVLNGVPRAGKSSIARALQARGPWLNLGVDLWRKATPDDLQPGIGLRPGGERPDLEPAVARFYAALWDAVAGVSRGGMDVACDVGLHTSYAHPLDTRALMRERLAGLPLLLVGVRCSLDVILERRGEDGAPREAVLRWQAAVHADIAYDLEVDASTLTPEACAEAILARLA</sequence>
<proteinExistence type="predicted"/>
<dbReference type="Gene3D" id="3.40.50.300">
    <property type="entry name" value="P-loop containing nucleotide triphosphate hydrolases"/>
    <property type="match status" value="1"/>
</dbReference>
<dbReference type="RefSeq" id="WP_377282523.1">
    <property type="nucleotide sequence ID" value="NZ_JBHRSI010000007.1"/>
</dbReference>
<evidence type="ECO:0000313" key="1">
    <source>
        <dbReference type="EMBL" id="MFD1782953.1"/>
    </source>
</evidence>
<dbReference type="InterPro" id="IPR012853">
    <property type="entry name" value="CPT"/>
</dbReference>
<accession>A0ABW4MZE7</accession>
<organism evidence="1 2">
    <name type="scientific">Phenylobacterium terrae</name>
    <dbReference type="NCBI Taxonomy" id="2665495"/>
    <lineage>
        <taxon>Bacteria</taxon>
        <taxon>Pseudomonadati</taxon>
        <taxon>Pseudomonadota</taxon>
        <taxon>Alphaproteobacteria</taxon>
        <taxon>Caulobacterales</taxon>
        <taxon>Caulobacteraceae</taxon>
        <taxon>Phenylobacterium</taxon>
    </lineage>
</organism>
<dbReference type="InterPro" id="IPR027417">
    <property type="entry name" value="P-loop_NTPase"/>
</dbReference>
<keyword evidence="2" id="KW-1185">Reference proteome</keyword>
<evidence type="ECO:0000313" key="2">
    <source>
        <dbReference type="Proteomes" id="UP001597237"/>
    </source>
</evidence>